<dbReference type="Proteomes" id="UP000283210">
    <property type="component" value="Chromosome 17"/>
</dbReference>
<name>A0A3S2MLF4_ORYJA</name>
<keyword evidence="2" id="KW-1185">Reference proteome</keyword>
<reference evidence="1 2" key="2">
    <citation type="submission" date="2019-01" db="EMBL/GenBank/DDBJ databases">
        <title>A chromosome length genome reference of the Java medaka (oryzias javanicus).</title>
        <authorList>
            <person name="Herpin A."/>
            <person name="Takehana Y."/>
            <person name="Naruse K."/>
            <person name="Ansai S."/>
            <person name="Kawaguchi M."/>
        </authorList>
    </citation>
    <scope>NUCLEOTIDE SEQUENCE [LARGE SCALE GENOMIC DNA]</scope>
    <source>
        <strain evidence="1">RS831</strain>
        <tissue evidence="1">Whole body</tissue>
    </source>
</reference>
<evidence type="ECO:0000313" key="2">
    <source>
        <dbReference type="Proteomes" id="UP000283210"/>
    </source>
</evidence>
<reference evidence="1 2" key="1">
    <citation type="submission" date="2018-11" db="EMBL/GenBank/DDBJ databases">
        <authorList>
            <person name="Lopez-Roques C."/>
            <person name="Donnadieu C."/>
            <person name="Bouchez O."/>
            <person name="Klopp C."/>
            <person name="Cabau C."/>
            <person name="Zahm M."/>
        </authorList>
    </citation>
    <scope>NUCLEOTIDE SEQUENCE [LARGE SCALE GENOMIC DNA]</scope>
    <source>
        <strain evidence="1">RS831</strain>
        <tissue evidence="1">Whole body</tissue>
    </source>
</reference>
<organism evidence="1 2">
    <name type="scientific">Oryzias javanicus</name>
    <name type="common">Javanese ricefish</name>
    <name type="synonym">Aplocheilus javanicus</name>
    <dbReference type="NCBI Taxonomy" id="123683"/>
    <lineage>
        <taxon>Eukaryota</taxon>
        <taxon>Metazoa</taxon>
        <taxon>Chordata</taxon>
        <taxon>Craniata</taxon>
        <taxon>Vertebrata</taxon>
        <taxon>Euteleostomi</taxon>
        <taxon>Actinopterygii</taxon>
        <taxon>Neopterygii</taxon>
        <taxon>Teleostei</taxon>
        <taxon>Neoteleostei</taxon>
        <taxon>Acanthomorphata</taxon>
        <taxon>Ovalentaria</taxon>
        <taxon>Atherinomorphae</taxon>
        <taxon>Beloniformes</taxon>
        <taxon>Adrianichthyidae</taxon>
        <taxon>Oryziinae</taxon>
        <taxon>Oryzias</taxon>
    </lineage>
</organism>
<proteinExistence type="predicted"/>
<gene>
    <name evidence="1" type="ORF">OJAV_G00176790</name>
</gene>
<protein>
    <submittedName>
        <fullName evidence="1">Uncharacterized protein</fullName>
    </submittedName>
</protein>
<dbReference type="AlphaFoldDB" id="A0A3S2MLF4"/>
<dbReference type="EMBL" id="CM012453">
    <property type="protein sequence ID" value="RVE62055.1"/>
    <property type="molecule type" value="Genomic_DNA"/>
</dbReference>
<accession>A0A3S2MLF4</accession>
<evidence type="ECO:0000313" key="1">
    <source>
        <dbReference type="EMBL" id="RVE62055.1"/>
    </source>
</evidence>
<sequence length="134" mass="14712">MDQRWHKWKPQPGSAFQVSVDSQESAVPADRHGVKIGLAAGSWNRRVIVVKSSPCLLGALASAGGPAMTSSAGAAFADKRSKTTWQLNAKTKPACDWLRRDVCGGGRFPPRLFNICFVKVFGMIRLLDLIRKRF</sequence>